<dbReference type="EMBL" id="SJPT01000008">
    <property type="protein sequence ID" value="TWU20409.1"/>
    <property type="molecule type" value="Genomic_DNA"/>
</dbReference>
<dbReference type="InterPro" id="IPR010627">
    <property type="entry name" value="Prepilin_pept_A24_N"/>
</dbReference>
<feature type="transmembrane region" description="Helical" evidence="2">
    <location>
        <begin position="355"/>
        <end position="376"/>
    </location>
</feature>
<comment type="caution">
    <text evidence="4">The sequence shown here is derived from an EMBL/GenBank/DDBJ whole genome shotgun (WGS) entry which is preliminary data.</text>
</comment>
<evidence type="ECO:0000313" key="5">
    <source>
        <dbReference type="Proteomes" id="UP000316304"/>
    </source>
</evidence>
<dbReference type="GO" id="GO:0005886">
    <property type="term" value="C:plasma membrane"/>
    <property type="evidence" value="ECO:0007669"/>
    <property type="project" value="TreeGrafter"/>
</dbReference>
<organism evidence="4 5">
    <name type="scientific">Novipirellula galeiformis</name>
    <dbReference type="NCBI Taxonomy" id="2528004"/>
    <lineage>
        <taxon>Bacteria</taxon>
        <taxon>Pseudomonadati</taxon>
        <taxon>Planctomycetota</taxon>
        <taxon>Planctomycetia</taxon>
        <taxon>Pirellulales</taxon>
        <taxon>Pirellulaceae</taxon>
        <taxon>Novipirellula</taxon>
    </lineage>
</organism>
<dbReference type="AlphaFoldDB" id="A0A5C6CC49"/>
<feature type="domain" description="Prepilin peptidase A24 N-terminal" evidence="3">
    <location>
        <begin position="62"/>
        <end position="139"/>
    </location>
</feature>
<feature type="region of interest" description="Disordered" evidence="1">
    <location>
        <begin position="382"/>
        <end position="455"/>
    </location>
</feature>
<dbReference type="InterPro" id="IPR050882">
    <property type="entry name" value="Prepilin_peptidase/N-MTase"/>
</dbReference>
<evidence type="ECO:0000256" key="1">
    <source>
        <dbReference type="SAM" id="MobiDB-lite"/>
    </source>
</evidence>
<keyword evidence="2" id="KW-1133">Transmembrane helix</keyword>
<feature type="transmembrane region" description="Helical" evidence="2">
    <location>
        <begin position="281"/>
        <end position="312"/>
    </location>
</feature>
<dbReference type="PANTHER" id="PTHR30487">
    <property type="entry name" value="TYPE 4 PREPILIN-LIKE PROTEINS LEADER PEPTIDE-PROCESSING ENZYME"/>
    <property type="match status" value="1"/>
</dbReference>
<evidence type="ECO:0000313" key="4">
    <source>
        <dbReference type="EMBL" id="TWU20409.1"/>
    </source>
</evidence>
<feature type="transmembrane region" description="Helical" evidence="2">
    <location>
        <begin position="53"/>
        <end position="74"/>
    </location>
</feature>
<sequence length="455" mass="49720">MGRRRRSIPWAFVLAIAIALVCIAYVFGVAWWQSRGSSHYSAADLYLTRMIDVTIAAWLFWIGASIGSFLNVVAWRMPRHESVNGRSYCPRCRSRLKARDNFPVFGWLALRGRCRTCRLPISPRYPIVEAVVGISVTLVGIAEIYQLSLPYQSTHFHGGALWTPVVDQAVLGTLLYHTIAIALAWAMGLIRMDGHRLPRRLTWTAAILMVGGMVAFPSVMAVPWQMQVAPDWRAGGLYFDALMRVVTALVAATFLARCLARGLCVGADLKLDPLGKSTARLVDLITVIAVPALVIGWQSLSAVLVVGSLVALGLGRVLPSRTDMLGRFAIAMPITLSLAILFWRPLHALPLWPSVGSSPWVLLAAAGVALIAPVWLRESTTASPQTMPIRAADADDEDADDDDDDDDDEDEEKDADAEDEEDDEDGNEDVAEEGEIAGDEGDDPHEPTKPTVLEN</sequence>
<feature type="compositionally biased region" description="Acidic residues" evidence="1">
    <location>
        <begin position="394"/>
        <end position="443"/>
    </location>
</feature>
<dbReference type="Pfam" id="PF06750">
    <property type="entry name" value="A24_N_bact"/>
    <property type="match status" value="1"/>
</dbReference>
<reference evidence="4 5" key="1">
    <citation type="submission" date="2019-02" db="EMBL/GenBank/DDBJ databases">
        <title>Deep-cultivation of Planctomycetes and their phenomic and genomic characterization uncovers novel biology.</title>
        <authorList>
            <person name="Wiegand S."/>
            <person name="Jogler M."/>
            <person name="Boedeker C."/>
            <person name="Pinto D."/>
            <person name="Vollmers J."/>
            <person name="Rivas-Marin E."/>
            <person name="Kohn T."/>
            <person name="Peeters S.H."/>
            <person name="Heuer A."/>
            <person name="Rast P."/>
            <person name="Oberbeckmann S."/>
            <person name="Bunk B."/>
            <person name="Jeske O."/>
            <person name="Meyerdierks A."/>
            <person name="Storesund J.E."/>
            <person name="Kallscheuer N."/>
            <person name="Luecker S."/>
            <person name="Lage O.M."/>
            <person name="Pohl T."/>
            <person name="Merkel B.J."/>
            <person name="Hornburger P."/>
            <person name="Mueller R.-W."/>
            <person name="Bruemmer F."/>
            <person name="Labrenz M."/>
            <person name="Spormann A.M."/>
            <person name="Op Den Camp H."/>
            <person name="Overmann J."/>
            <person name="Amann R."/>
            <person name="Jetten M.S.M."/>
            <person name="Mascher T."/>
            <person name="Medema M.H."/>
            <person name="Devos D.P."/>
            <person name="Kaster A.-K."/>
            <person name="Ovreas L."/>
            <person name="Rohde M."/>
            <person name="Galperin M.Y."/>
            <person name="Jogler C."/>
        </authorList>
    </citation>
    <scope>NUCLEOTIDE SEQUENCE [LARGE SCALE GENOMIC DNA]</scope>
    <source>
        <strain evidence="4 5">Pla52o</strain>
    </source>
</reference>
<proteinExistence type="predicted"/>
<accession>A0A5C6CC49</accession>
<feature type="transmembrane region" description="Helical" evidence="2">
    <location>
        <begin position="127"/>
        <end position="149"/>
    </location>
</feature>
<feature type="transmembrane region" description="Helical" evidence="2">
    <location>
        <begin position="201"/>
        <end position="221"/>
    </location>
</feature>
<name>A0A5C6CC49_9BACT</name>
<protein>
    <submittedName>
        <fullName evidence="4">Leader peptidase PppA</fullName>
    </submittedName>
</protein>
<keyword evidence="5" id="KW-1185">Reference proteome</keyword>
<feature type="transmembrane region" description="Helical" evidence="2">
    <location>
        <begin position="169"/>
        <end position="189"/>
    </location>
</feature>
<evidence type="ECO:0000256" key="2">
    <source>
        <dbReference type="SAM" id="Phobius"/>
    </source>
</evidence>
<evidence type="ECO:0000259" key="3">
    <source>
        <dbReference type="Pfam" id="PF06750"/>
    </source>
</evidence>
<keyword evidence="2" id="KW-0812">Transmembrane</keyword>
<gene>
    <name evidence="4" type="primary">pppA</name>
    <name evidence="4" type="ORF">Pla52o_42840</name>
</gene>
<feature type="transmembrane region" description="Helical" evidence="2">
    <location>
        <begin position="12"/>
        <end position="33"/>
    </location>
</feature>
<feature type="transmembrane region" description="Helical" evidence="2">
    <location>
        <begin position="241"/>
        <end position="260"/>
    </location>
</feature>
<dbReference type="RefSeq" id="WP_197169380.1">
    <property type="nucleotide sequence ID" value="NZ_SJPT01000008.1"/>
</dbReference>
<keyword evidence="2" id="KW-0472">Membrane</keyword>
<feature type="transmembrane region" description="Helical" evidence="2">
    <location>
        <begin position="324"/>
        <end position="343"/>
    </location>
</feature>
<dbReference type="GO" id="GO:0004190">
    <property type="term" value="F:aspartic-type endopeptidase activity"/>
    <property type="evidence" value="ECO:0007669"/>
    <property type="project" value="TreeGrafter"/>
</dbReference>
<dbReference type="PANTHER" id="PTHR30487:SF0">
    <property type="entry name" value="PREPILIN LEADER PEPTIDASE_N-METHYLTRANSFERASE-RELATED"/>
    <property type="match status" value="1"/>
</dbReference>
<dbReference type="Proteomes" id="UP000316304">
    <property type="component" value="Unassembled WGS sequence"/>
</dbReference>
<dbReference type="GO" id="GO:0006465">
    <property type="term" value="P:signal peptide processing"/>
    <property type="evidence" value="ECO:0007669"/>
    <property type="project" value="TreeGrafter"/>
</dbReference>